<feature type="non-terminal residue" evidence="3">
    <location>
        <position position="453"/>
    </location>
</feature>
<dbReference type="Proteomes" id="UP000193144">
    <property type="component" value="Unassembled WGS sequence"/>
</dbReference>
<name>A0A1Y1Z4G6_9PLEO</name>
<dbReference type="EMBL" id="MCFA01000131">
    <property type="protein sequence ID" value="ORY04877.1"/>
    <property type="molecule type" value="Genomic_DNA"/>
</dbReference>
<reference evidence="3 4" key="1">
    <citation type="submission" date="2016-07" db="EMBL/GenBank/DDBJ databases">
        <title>Pervasive Adenine N6-methylation of Active Genes in Fungi.</title>
        <authorList>
            <consortium name="DOE Joint Genome Institute"/>
            <person name="Mondo S.J."/>
            <person name="Dannebaum R.O."/>
            <person name="Kuo R.C."/>
            <person name="Labutti K."/>
            <person name="Haridas S."/>
            <person name="Kuo A."/>
            <person name="Salamov A."/>
            <person name="Ahrendt S.R."/>
            <person name="Lipzen A."/>
            <person name="Sullivan W."/>
            <person name="Andreopoulos W.B."/>
            <person name="Clum A."/>
            <person name="Lindquist E."/>
            <person name="Daum C."/>
            <person name="Ramamoorthy G.K."/>
            <person name="Gryganskyi A."/>
            <person name="Culley D."/>
            <person name="Magnuson J.K."/>
            <person name="James T.Y."/>
            <person name="O'Malley M.A."/>
            <person name="Stajich J.E."/>
            <person name="Spatafora J.W."/>
            <person name="Visel A."/>
            <person name="Grigoriev I.V."/>
        </authorList>
    </citation>
    <scope>NUCLEOTIDE SEQUENCE [LARGE SCALE GENOMIC DNA]</scope>
    <source>
        <strain evidence="3 4">CBS 115471</strain>
    </source>
</reference>
<organism evidence="3 4">
    <name type="scientific">Clohesyomyces aquaticus</name>
    <dbReference type="NCBI Taxonomy" id="1231657"/>
    <lineage>
        <taxon>Eukaryota</taxon>
        <taxon>Fungi</taxon>
        <taxon>Dikarya</taxon>
        <taxon>Ascomycota</taxon>
        <taxon>Pezizomycotina</taxon>
        <taxon>Dothideomycetes</taxon>
        <taxon>Pleosporomycetidae</taxon>
        <taxon>Pleosporales</taxon>
        <taxon>Lindgomycetaceae</taxon>
        <taxon>Clohesyomyces</taxon>
    </lineage>
</organism>
<evidence type="ECO:0000256" key="2">
    <source>
        <dbReference type="SAM" id="Phobius"/>
    </source>
</evidence>
<proteinExistence type="predicted"/>
<feature type="transmembrane region" description="Helical" evidence="2">
    <location>
        <begin position="424"/>
        <end position="445"/>
    </location>
</feature>
<feature type="non-terminal residue" evidence="3">
    <location>
        <position position="1"/>
    </location>
</feature>
<keyword evidence="2" id="KW-0472">Membrane</keyword>
<comment type="caution">
    <text evidence="3">The sequence shown here is derived from an EMBL/GenBank/DDBJ whole genome shotgun (WGS) entry which is preliminary data.</text>
</comment>
<gene>
    <name evidence="3" type="ORF">BCR34DRAFT_463745</name>
</gene>
<dbReference type="Pfam" id="PF01544">
    <property type="entry name" value="CorA"/>
    <property type="match status" value="1"/>
</dbReference>
<accession>A0A1Y1Z4G6</accession>
<keyword evidence="4" id="KW-1185">Reference proteome</keyword>
<dbReference type="OrthoDB" id="1046782at2759"/>
<feature type="region of interest" description="Disordered" evidence="1">
    <location>
        <begin position="118"/>
        <end position="143"/>
    </location>
</feature>
<feature type="region of interest" description="Disordered" evidence="1">
    <location>
        <begin position="172"/>
        <end position="194"/>
    </location>
</feature>
<dbReference type="AlphaFoldDB" id="A0A1Y1Z4G6"/>
<dbReference type="InterPro" id="IPR002523">
    <property type="entry name" value="MgTranspt_CorA/ZnTranspt_ZntB"/>
</dbReference>
<evidence type="ECO:0000313" key="3">
    <source>
        <dbReference type="EMBL" id="ORY04877.1"/>
    </source>
</evidence>
<dbReference type="STRING" id="1231657.A0A1Y1Z4G6"/>
<evidence type="ECO:0000256" key="1">
    <source>
        <dbReference type="SAM" id="MobiDB-lite"/>
    </source>
</evidence>
<keyword evidence="2" id="KW-0812">Transmembrane</keyword>
<evidence type="ECO:0000313" key="4">
    <source>
        <dbReference type="Proteomes" id="UP000193144"/>
    </source>
</evidence>
<feature type="transmembrane region" description="Helical" evidence="2">
    <location>
        <begin position="385"/>
        <end position="404"/>
    </location>
</feature>
<sequence length="453" mass="52135">GLPMHIFEWHQDALCGEEISNVRSVERLVDMDRPAVRIVFAPTDVPHPKTVQGMMELFDHFRIPSAFIDESLQHVSQSFCARKDEYGTQYTWFHLLTKDIAVSKDDKPRRIVHVAKNEKDQDIKKRSQPRYKAKSPTDEEVGMRAQRMSQANFNWIKPGFVLKIGQRITDLPQSQSPKIPQGPQRRGTSATIESGTTLAPEDRSVTLFCFGAPRSLADRFKKVQESASTEDLIKDPYILLEIVMEEMYKLMDGFGWEVGDIFGGVETRTLELAPTPGKAEKEMEFTGLHNLAKHAIYLRENCESALTILESLRTHHLRLMRSDPSIWEMSTQDALDYRKTMFQSTQRRLESLEKRMENILQLSFHLVTQADSRVMKLESKSMKTIAVMTLIFMPLGTIAAIFGTQMIKLRDDAPYHMIVSQDFWLLWLIAVPITIVVVVIWRVWYQEAKAQFV</sequence>
<evidence type="ECO:0008006" key="5">
    <source>
        <dbReference type="Google" id="ProtNLM"/>
    </source>
</evidence>
<protein>
    <recommendedName>
        <fullName evidence="5">Cora-like Mg2+ transporter protein-domain-containing protein</fullName>
    </recommendedName>
</protein>
<dbReference type="Gene3D" id="1.20.58.340">
    <property type="entry name" value="Magnesium transport protein CorA, transmembrane region"/>
    <property type="match status" value="1"/>
</dbReference>
<keyword evidence="2" id="KW-1133">Transmembrane helix</keyword>